<feature type="transmembrane region" description="Helical" evidence="4">
    <location>
        <begin position="602"/>
        <end position="624"/>
    </location>
</feature>
<dbReference type="PANTHER" id="PTHR18896:SF60">
    <property type="entry name" value="PHOSPHOLIPASE D"/>
    <property type="match status" value="1"/>
</dbReference>
<reference evidence="6 7" key="1">
    <citation type="journal article" date="2020" name="Nature">
        <title>Bacterial chemolithoautotrophy via manganese oxidation.</title>
        <authorList>
            <person name="Yu H."/>
            <person name="Leadbetter J.R."/>
        </authorList>
    </citation>
    <scope>NUCLEOTIDE SEQUENCE [LARGE SCALE GENOMIC DNA]</scope>
    <source>
        <strain evidence="6 7">Mn-1</strain>
    </source>
</reference>
<dbReference type="Pfam" id="PF09335">
    <property type="entry name" value="VTT_dom"/>
    <property type="match status" value="1"/>
</dbReference>
<dbReference type="InterPro" id="IPR025202">
    <property type="entry name" value="PLD-like_dom"/>
</dbReference>
<keyword evidence="4" id="KW-1133">Transmembrane helix</keyword>
<dbReference type="CDD" id="cd09143">
    <property type="entry name" value="PLDc_vPLD1_2_like_bac_2"/>
    <property type="match status" value="1"/>
</dbReference>
<organism evidence="6 7">
    <name type="scientific">Candidatus Manganitrophus noduliformans</name>
    <dbReference type="NCBI Taxonomy" id="2606439"/>
    <lineage>
        <taxon>Bacteria</taxon>
        <taxon>Pseudomonadati</taxon>
        <taxon>Nitrospirota</taxon>
        <taxon>Nitrospiria</taxon>
        <taxon>Candidatus Troglogloeales</taxon>
        <taxon>Candidatus Manganitrophaceae</taxon>
        <taxon>Candidatus Manganitrophus</taxon>
    </lineage>
</organism>
<keyword evidence="4" id="KW-0472">Membrane</keyword>
<feature type="domain" description="PLD phosphodiesterase" evidence="5">
    <location>
        <begin position="357"/>
        <end position="384"/>
    </location>
</feature>
<dbReference type="EMBL" id="VTOW01000001">
    <property type="protein sequence ID" value="NKE69793.1"/>
    <property type="molecule type" value="Genomic_DNA"/>
</dbReference>
<gene>
    <name evidence="6" type="ORF">MNODULE_03410</name>
</gene>
<keyword evidence="2" id="KW-0378">Hydrolase</keyword>
<proteinExistence type="predicted"/>
<evidence type="ECO:0000313" key="6">
    <source>
        <dbReference type="EMBL" id="NKE69793.1"/>
    </source>
</evidence>
<feature type="transmembrane region" description="Helical" evidence="4">
    <location>
        <begin position="564"/>
        <end position="590"/>
    </location>
</feature>
<dbReference type="InterPro" id="IPR032816">
    <property type="entry name" value="VTT_dom"/>
</dbReference>
<dbReference type="PROSITE" id="PS50035">
    <property type="entry name" value="PLD"/>
    <property type="match status" value="2"/>
</dbReference>
<dbReference type="PANTHER" id="PTHR18896">
    <property type="entry name" value="PHOSPHOLIPASE D"/>
    <property type="match status" value="1"/>
</dbReference>
<dbReference type="SMART" id="SM00155">
    <property type="entry name" value="PLDc"/>
    <property type="match status" value="2"/>
</dbReference>
<dbReference type="GO" id="GO:0004630">
    <property type="term" value="F:phospholipase D activity"/>
    <property type="evidence" value="ECO:0007669"/>
    <property type="project" value="UniProtKB-EC"/>
</dbReference>
<evidence type="ECO:0000313" key="7">
    <source>
        <dbReference type="Proteomes" id="UP000534783"/>
    </source>
</evidence>
<feature type="transmembrane region" description="Helical" evidence="4">
    <location>
        <begin position="645"/>
        <end position="666"/>
    </location>
</feature>
<sequence length="742" mass="83873">MNAEKIIRPGRNCYRIAQADRVDLLVDAAAYYRALYHAILQAQERLVFLGWQFDSRVSLLRGEEADRARDPVQFLPLLQKITEERPQLQVYLLAWDHSIVFAPEREWFQSYRFQQGTGDQIHFVFDHFHPAGGSHHQKIVLVDGIASFCGGLDICGDRWDTPQHRRQNPLRKNEDGTPYSLFHDVQIAVQGEAVSALEEIFLDRWAAATGERLAPVRPDRTRRLDLPHTLRLSGGPVSISRTVPAGTCGRETPVQEIAHFYDDAIASAERLILIENQYFTSRRVFEALHKRISDTSRPGIEVIVILPQAAQNWKEELAIGFEQRRMLQRLETAAKANHCPLGIYTPIKTGKPPLPPTPIYVHSKVLVIDDRILSIGSANTSNRSLGLDTECNLNIEADGNQRRREIAMVCYTLLGEHLEQPAEAMESLIQRKRGWVAALDAVSGQSGRLHKLNGEFPETWIDQVLPEGICFDPESPLNPEDLFEKLFFPPISSVQAEEALEEKERGERQKADAHLEHPKKRTFLKGIPLFLLPLIGVLLYFFLERKGIDLRSWMTTLEEARASHWTIPLFMVGTVIASVISFPITFFLILGGVLFGAYWGTLLNWTAALAGATVSYFLGLYLGRPLFRFGQKRAPAAADWIKQKGFWAILVLRVIGVFPFTVVNFIAGASKIRLSKYLLATALGMLPGTFLISYFSDAILQGTVDFKTKSSQLLWGLSFVLLLWLGSAIMKKWWLRRQEALS</sequence>
<evidence type="ECO:0000256" key="3">
    <source>
        <dbReference type="ARBA" id="ARBA00023098"/>
    </source>
</evidence>
<feature type="domain" description="PLD phosphodiesterase" evidence="5">
    <location>
        <begin position="131"/>
        <end position="158"/>
    </location>
</feature>
<dbReference type="InterPro" id="IPR015679">
    <property type="entry name" value="PLipase_D_fam"/>
</dbReference>
<dbReference type="AlphaFoldDB" id="A0A7X6DM76"/>
<keyword evidence="3" id="KW-0443">Lipid metabolism</keyword>
<dbReference type="Gene3D" id="3.30.870.10">
    <property type="entry name" value="Endonuclease Chain A"/>
    <property type="match status" value="2"/>
</dbReference>
<dbReference type="Pfam" id="PF13091">
    <property type="entry name" value="PLDc_2"/>
    <property type="match status" value="1"/>
</dbReference>
<evidence type="ECO:0000256" key="4">
    <source>
        <dbReference type="SAM" id="Phobius"/>
    </source>
</evidence>
<dbReference type="GO" id="GO:0009395">
    <property type="term" value="P:phospholipid catabolic process"/>
    <property type="evidence" value="ECO:0007669"/>
    <property type="project" value="TreeGrafter"/>
</dbReference>
<keyword evidence="1" id="KW-0677">Repeat</keyword>
<keyword evidence="4" id="KW-0812">Transmembrane</keyword>
<feature type="transmembrane region" description="Helical" evidence="4">
    <location>
        <begin position="523"/>
        <end position="543"/>
    </location>
</feature>
<dbReference type="CDD" id="cd09140">
    <property type="entry name" value="PLDc_vPLD1_2_like_bac_1"/>
    <property type="match status" value="1"/>
</dbReference>
<feature type="transmembrane region" description="Helical" evidence="4">
    <location>
        <begin position="712"/>
        <end position="730"/>
    </location>
</feature>
<feature type="transmembrane region" description="Helical" evidence="4">
    <location>
        <begin position="678"/>
        <end position="700"/>
    </location>
</feature>
<dbReference type="RefSeq" id="WP_168058077.1">
    <property type="nucleotide sequence ID" value="NZ_VTOW01000001.1"/>
</dbReference>
<dbReference type="InterPro" id="IPR001736">
    <property type="entry name" value="PLipase_D/transphosphatidylase"/>
</dbReference>
<evidence type="ECO:0000256" key="2">
    <source>
        <dbReference type="ARBA" id="ARBA00022801"/>
    </source>
</evidence>
<comment type="caution">
    <text evidence="6">The sequence shown here is derived from an EMBL/GenBank/DDBJ whole genome shotgun (WGS) entry which is preliminary data.</text>
</comment>
<evidence type="ECO:0000256" key="1">
    <source>
        <dbReference type="ARBA" id="ARBA00022737"/>
    </source>
</evidence>
<keyword evidence="7" id="KW-1185">Reference proteome</keyword>
<dbReference type="SUPFAM" id="SSF56024">
    <property type="entry name" value="Phospholipase D/nuclease"/>
    <property type="match status" value="2"/>
</dbReference>
<name>A0A7X6DM76_9BACT</name>
<protein>
    <recommendedName>
        <fullName evidence="5">PLD phosphodiesterase domain-containing protein</fullName>
    </recommendedName>
</protein>
<dbReference type="GO" id="GO:0005886">
    <property type="term" value="C:plasma membrane"/>
    <property type="evidence" value="ECO:0007669"/>
    <property type="project" value="TreeGrafter"/>
</dbReference>
<dbReference type="Proteomes" id="UP000534783">
    <property type="component" value="Unassembled WGS sequence"/>
</dbReference>
<evidence type="ECO:0000259" key="5">
    <source>
        <dbReference type="PROSITE" id="PS50035"/>
    </source>
</evidence>
<accession>A0A7X6DM76</accession>